<evidence type="ECO:0000313" key="4">
    <source>
        <dbReference type="Proteomes" id="UP000568022"/>
    </source>
</evidence>
<evidence type="ECO:0000256" key="2">
    <source>
        <dbReference type="SAM" id="Phobius"/>
    </source>
</evidence>
<keyword evidence="2" id="KW-1133">Transmembrane helix</keyword>
<organism evidence="3 4">
    <name type="scientific">Streptomyces griseoloalbus</name>
    <dbReference type="NCBI Taxonomy" id="67303"/>
    <lineage>
        <taxon>Bacteria</taxon>
        <taxon>Bacillati</taxon>
        <taxon>Actinomycetota</taxon>
        <taxon>Actinomycetes</taxon>
        <taxon>Kitasatosporales</taxon>
        <taxon>Streptomycetaceae</taxon>
        <taxon>Streptomyces</taxon>
    </lineage>
</organism>
<feature type="compositionally biased region" description="Acidic residues" evidence="1">
    <location>
        <begin position="66"/>
        <end position="81"/>
    </location>
</feature>
<evidence type="ECO:0000313" key="3">
    <source>
        <dbReference type="EMBL" id="MBB5126336.1"/>
    </source>
</evidence>
<evidence type="ECO:0000256" key="1">
    <source>
        <dbReference type="SAM" id="MobiDB-lite"/>
    </source>
</evidence>
<reference evidence="3 4" key="1">
    <citation type="submission" date="2020-08" db="EMBL/GenBank/DDBJ databases">
        <title>Genomic Encyclopedia of Type Strains, Phase III (KMG-III): the genomes of soil and plant-associated and newly described type strains.</title>
        <authorList>
            <person name="Whitman W."/>
        </authorList>
    </citation>
    <scope>NUCLEOTIDE SEQUENCE [LARGE SCALE GENOMIC DNA]</scope>
    <source>
        <strain evidence="3 4">CECT 3226</strain>
    </source>
</reference>
<comment type="caution">
    <text evidence="3">The sequence shown here is derived from an EMBL/GenBank/DDBJ whole genome shotgun (WGS) entry which is preliminary data.</text>
</comment>
<feature type="compositionally biased region" description="Low complexity" evidence="1">
    <location>
        <begin position="45"/>
        <end position="60"/>
    </location>
</feature>
<feature type="region of interest" description="Disordered" evidence="1">
    <location>
        <begin position="35"/>
        <end position="96"/>
    </location>
</feature>
<proteinExistence type="predicted"/>
<gene>
    <name evidence="3" type="ORF">FHS32_003073</name>
</gene>
<name>A0A7W8BMW5_9ACTN</name>
<dbReference type="Proteomes" id="UP000568022">
    <property type="component" value="Unassembled WGS sequence"/>
</dbReference>
<keyword evidence="2" id="KW-0472">Membrane</keyword>
<sequence length="261" mass="27054">MADASGDHSAAKSWALVGGIASVLSILAWLGVGSPGELKDLLTDSPPSSSSPAPSTSSPTDRIPDDSDNGEESADEPEPDPEPSTPTPTPDPTESAFEAVSAGDCLPVHDTGRGGTTSVDWSAGAPPDPVSCAGEQAQVQVTAVNTDCPAGYGKSYWSYRSTTTGDTTKLCLSRVYHANYCILGRQSGDSISLALMTAVACRREPVPAPYNQIMHITGVYRAPAGADANNCRRVAGDQTRYWAALVDDGATLLCTTIYQGS</sequence>
<accession>A0A7W8BMW5</accession>
<keyword evidence="2" id="KW-0812">Transmembrane</keyword>
<feature type="compositionally biased region" description="Pro residues" evidence="1">
    <location>
        <begin position="82"/>
        <end position="91"/>
    </location>
</feature>
<keyword evidence="4" id="KW-1185">Reference proteome</keyword>
<dbReference type="EMBL" id="JACHJE010000006">
    <property type="protein sequence ID" value="MBB5126336.1"/>
    <property type="molecule type" value="Genomic_DNA"/>
</dbReference>
<protein>
    <submittedName>
        <fullName evidence="3">Uncharacterized protein</fullName>
    </submittedName>
</protein>
<dbReference type="AlphaFoldDB" id="A0A7W8BMW5"/>
<feature type="transmembrane region" description="Helical" evidence="2">
    <location>
        <begin position="13"/>
        <end position="32"/>
    </location>
</feature>